<sequence length="159" mass="17945">MSSCMQEEGGAGQGDVKNVMSQRYCHLLELRKVVGHHGSQTVPEFPTLSLHERLLVTGGTDGSFTFHTYPSSKPAWESPPVAFGTGSTEYLRRRTRDQQYLLRLRTAHPPLGPEDRRLPPLACTLLSLRLKSGSYQHHLHRPGLQKRKEQTTSEDTNQR</sequence>
<feature type="region of interest" description="Disordered" evidence="1">
    <location>
        <begin position="136"/>
        <end position="159"/>
    </location>
</feature>
<protein>
    <submittedName>
        <fullName evidence="2">Uncharacterized protein</fullName>
    </submittedName>
</protein>
<evidence type="ECO:0000313" key="2">
    <source>
        <dbReference type="EMBL" id="KAE8270181.1"/>
    </source>
</evidence>
<comment type="caution">
    <text evidence="2">The sequence shown here is derived from an EMBL/GenBank/DDBJ whole genome shotgun (WGS) entry which is preliminary data.</text>
</comment>
<dbReference type="Proteomes" id="UP000078113">
    <property type="component" value="Unassembled WGS sequence"/>
</dbReference>
<name>A0A8X7NAB7_9BASI</name>
<dbReference type="EMBL" id="LWDG02000060">
    <property type="protein sequence ID" value="KAE8270181.1"/>
    <property type="molecule type" value="Genomic_DNA"/>
</dbReference>
<feature type="compositionally biased region" description="Basic and acidic residues" evidence="1">
    <location>
        <begin position="146"/>
        <end position="159"/>
    </location>
</feature>
<evidence type="ECO:0000313" key="3">
    <source>
        <dbReference type="Proteomes" id="UP000078113"/>
    </source>
</evidence>
<evidence type="ECO:0000256" key="1">
    <source>
        <dbReference type="SAM" id="MobiDB-lite"/>
    </source>
</evidence>
<keyword evidence="3" id="KW-1185">Reference proteome</keyword>
<organism evidence="2 3">
    <name type="scientific">Tilletia walkeri</name>
    <dbReference type="NCBI Taxonomy" id="117179"/>
    <lineage>
        <taxon>Eukaryota</taxon>
        <taxon>Fungi</taxon>
        <taxon>Dikarya</taxon>
        <taxon>Basidiomycota</taxon>
        <taxon>Ustilaginomycotina</taxon>
        <taxon>Exobasidiomycetes</taxon>
        <taxon>Tilletiales</taxon>
        <taxon>Tilletiaceae</taxon>
        <taxon>Tilletia</taxon>
    </lineage>
</organism>
<reference evidence="2" key="1">
    <citation type="submission" date="2016-04" db="EMBL/GenBank/DDBJ databases">
        <authorList>
            <person name="Nguyen H.D."/>
            <person name="Samba Siva P."/>
            <person name="Cullis J."/>
            <person name="Levesque C.A."/>
            <person name="Hambleton S."/>
        </authorList>
    </citation>
    <scope>NUCLEOTIDE SEQUENCE</scope>
    <source>
        <strain evidence="2">DAOMC 236422</strain>
    </source>
</reference>
<gene>
    <name evidence="2" type="ORF">A4X09_0g2140</name>
</gene>
<proteinExistence type="predicted"/>
<accession>A0A8X7NAB7</accession>
<dbReference type="AlphaFoldDB" id="A0A8X7NAB7"/>
<reference evidence="2" key="2">
    <citation type="journal article" date="2019" name="IMA Fungus">
        <title>Genome sequencing and comparison of five Tilletia species to identify candidate genes for the detection of regulated species infecting wheat.</title>
        <authorList>
            <person name="Nguyen H.D.T."/>
            <person name="Sultana T."/>
            <person name="Kesanakurti P."/>
            <person name="Hambleton S."/>
        </authorList>
    </citation>
    <scope>NUCLEOTIDE SEQUENCE</scope>
    <source>
        <strain evidence="2">DAOMC 236422</strain>
    </source>
</reference>